<keyword evidence="3" id="KW-1185">Reference proteome</keyword>
<name>A0ABP4U6L6_9MICO</name>
<dbReference type="EMBL" id="BAAAPL010000001">
    <property type="protein sequence ID" value="GAA1699407.1"/>
    <property type="molecule type" value="Genomic_DNA"/>
</dbReference>
<dbReference type="Proteomes" id="UP001501690">
    <property type="component" value="Unassembled WGS sequence"/>
</dbReference>
<accession>A0ABP4U6L6</accession>
<evidence type="ECO:0000313" key="2">
    <source>
        <dbReference type="EMBL" id="GAA1699407.1"/>
    </source>
</evidence>
<protein>
    <submittedName>
        <fullName evidence="2">Uncharacterized protein</fullName>
    </submittedName>
</protein>
<gene>
    <name evidence="2" type="ORF">GCM10009808_16260</name>
</gene>
<evidence type="ECO:0000313" key="3">
    <source>
        <dbReference type="Proteomes" id="UP001501690"/>
    </source>
</evidence>
<comment type="caution">
    <text evidence="2">The sequence shown here is derived from an EMBL/GenBank/DDBJ whole genome shotgun (WGS) entry which is preliminary data.</text>
</comment>
<sequence length="112" mass="11915">MGDRCRRGVDAVTGAVVSGTDRRPEAGTVGLGAVSSTASVHSREKRVDTVDGRAWNYVDAHAPNRFDTSSLRPLDPTGSLLPASTPPTPKHPISIDVARYAGYLDENGMLRL</sequence>
<organism evidence="2 3">
    <name type="scientific">Microbacterium sediminicola</name>
    <dbReference type="NCBI Taxonomy" id="415210"/>
    <lineage>
        <taxon>Bacteria</taxon>
        <taxon>Bacillati</taxon>
        <taxon>Actinomycetota</taxon>
        <taxon>Actinomycetes</taxon>
        <taxon>Micrococcales</taxon>
        <taxon>Microbacteriaceae</taxon>
        <taxon>Microbacterium</taxon>
    </lineage>
</organism>
<proteinExistence type="predicted"/>
<feature type="region of interest" description="Disordered" evidence="1">
    <location>
        <begin position="66"/>
        <end position="92"/>
    </location>
</feature>
<evidence type="ECO:0000256" key="1">
    <source>
        <dbReference type="SAM" id="MobiDB-lite"/>
    </source>
</evidence>
<reference evidence="3" key="1">
    <citation type="journal article" date="2019" name="Int. J. Syst. Evol. Microbiol.">
        <title>The Global Catalogue of Microorganisms (GCM) 10K type strain sequencing project: providing services to taxonomists for standard genome sequencing and annotation.</title>
        <authorList>
            <consortium name="The Broad Institute Genomics Platform"/>
            <consortium name="The Broad Institute Genome Sequencing Center for Infectious Disease"/>
            <person name="Wu L."/>
            <person name="Ma J."/>
        </authorList>
    </citation>
    <scope>NUCLEOTIDE SEQUENCE [LARGE SCALE GENOMIC DNA]</scope>
    <source>
        <strain evidence="3">JCM 15577</strain>
    </source>
</reference>